<dbReference type="Gramene" id="PNT64933">
    <property type="protein sequence ID" value="PNT64933"/>
    <property type="gene ID" value="BRADI_4g35200v3"/>
</dbReference>
<reference evidence="3" key="3">
    <citation type="submission" date="2018-08" db="UniProtKB">
        <authorList>
            <consortium name="EnsemblPlants"/>
        </authorList>
    </citation>
    <scope>IDENTIFICATION</scope>
    <source>
        <strain evidence="3">cv. Bd21</strain>
    </source>
</reference>
<gene>
    <name evidence="2" type="ORF">BRADI_4g35200v3</name>
</gene>
<dbReference type="PROSITE" id="PS50181">
    <property type="entry name" value="FBOX"/>
    <property type="match status" value="1"/>
</dbReference>
<dbReference type="Pfam" id="PF00646">
    <property type="entry name" value="F-box"/>
    <property type="match status" value="1"/>
</dbReference>
<dbReference type="ExpressionAtlas" id="A0A2K2CSE4">
    <property type="expression patterns" value="baseline"/>
</dbReference>
<evidence type="ECO:0000313" key="3">
    <source>
        <dbReference type="EnsemblPlants" id="PNT64933"/>
    </source>
</evidence>
<dbReference type="PANTHER" id="PTHR34709">
    <property type="entry name" value="OS10G0396666 PROTEIN"/>
    <property type="match status" value="1"/>
</dbReference>
<accession>A0A2K2CSE4</accession>
<proteinExistence type="predicted"/>
<protein>
    <recommendedName>
        <fullName evidence="1">F-box domain-containing protein</fullName>
    </recommendedName>
</protein>
<dbReference type="InterPro" id="IPR032675">
    <property type="entry name" value="LRR_dom_sf"/>
</dbReference>
<dbReference type="SUPFAM" id="SSF52047">
    <property type="entry name" value="RNI-like"/>
    <property type="match status" value="1"/>
</dbReference>
<dbReference type="AlphaFoldDB" id="A0A2K2CSE4"/>
<dbReference type="InterPro" id="IPR036047">
    <property type="entry name" value="F-box-like_dom_sf"/>
</dbReference>
<dbReference type="InterPro" id="IPR055312">
    <property type="entry name" value="FBL15-like"/>
</dbReference>
<reference evidence="2 3" key="1">
    <citation type="journal article" date="2010" name="Nature">
        <title>Genome sequencing and analysis of the model grass Brachypodium distachyon.</title>
        <authorList>
            <consortium name="International Brachypodium Initiative"/>
        </authorList>
    </citation>
    <scope>NUCLEOTIDE SEQUENCE [LARGE SCALE GENOMIC DNA]</scope>
    <source>
        <strain evidence="2 3">Bd21</strain>
    </source>
</reference>
<dbReference type="EnsemblPlants" id="PNT64933">
    <property type="protein sequence ID" value="PNT64933"/>
    <property type="gene ID" value="BRADI_4g35200v3"/>
</dbReference>
<sequence>MKKRNADGTLKLKPVESSREVDRLSDLPDDLIGRVLGFLPTPQAVLTSRLSRRWRRVWPAHVRALNLSVYDGVGRRLSGLSSGALARFATPGIPSISLHIASHVDIATGDTWYTEAMERASGSVSITAPRVLNWLKLPRWEALSLLLNDHGVELQLPPLGVVRFGRLAELALSTVRLPSGTPPLHEFLSACCPRLRRLRLCAVRGDAVRALDLRSDALESLDVNNVDQLVTLHVAAPNLRSLSVRSCFRFPVQSDVETEVVVSAPRMEAVCWYRSYPKRLDFLTADPTAHQVRRLSGLKLPTRGPSGRFDFPYTIQLLRAFSVTAEQLELDLILPDDMTLLNWAGQAAGGEDLLSYVPRLPRVSALSLNGLRWGLGCSVRPSLAELLSRVPNVTRLYVESNPYCRTVFESQGTVPPRGEYQWGCVDVGAEEKLRLNSLRALG</sequence>
<dbReference type="InParanoid" id="A0A2K2CSE4"/>
<dbReference type="OrthoDB" id="3219396at2759"/>
<dbReference type="InterPro" id="IPR001810">
    <property type="entry name" value="F-box_dom"/>
</dbReference>
<feature type="domain" description="F-box" evidence="1">
    <location>
        <begin position="21"/>
        <end position="57"/>
    </location>
</feature>
<evidence type="ECO:0000313" key="4">
    <source>
        <dbReference type="Proteomes" id="UP000008810"/>
    </source>
</evidence>
<evidence type="ECO:0000313" key="2">
    <source>
        <dbReference type="EMBL" id="PNT64933.1"/>
    </source>
</evidence>
<dbReference type="EMBL" id="CM000883">
    <property type="protein sequence ID" value="PNT64933.1"/>
    <property type="molecule type" value="Genomic_DNA"/>
</dbReference>
<dbReference type="InterPro" id="IPR055411">
    <property type="entry name" value="LRR_FXL15/At3g58940/PEG3-like"/>
</dbReference>
<reference evidence="2" key="2">
    <citation type="submission" date="2017-06" db="EMBL/GenBank/DDBJ databases">
        <title>WGS assembly of Brachypodium distachyon.</title>
        <authorList>
            <consortium name="The International Brachypodium Initiative"/>
            <person name="Lucas S."/>
            <person name="Harmon-Smith M."/>
            <person name="Lail K."/>
            <person name="Tice H."/>
            <person name="Grimwood J."/>
            <person name="Bruce D."/>
            <person name="Barry K."/>
            <person name="Shu S."/>
            <person name="Lindquist E."/>
            <person name="Wang M."/>
            <person name="Pitluck S."/>
            <person name="Vogel J.P."/>
            <person name="Garvin D.F."/>
            <person name="Mockler T.C."/>
            <person name="Schmutz J."/>
            <person name="Rokhsar D."/>
            <person name="Bevan M.W."/>
        </authorList>
    </citation>
    <scope>NUCLEOTIDE SEQUENCE</scope>
    <source>
        <strain evidence="2">Bd21</strain>
    </source>
</reference>
<name>A0A2K2CSE4_BRADI</name>
<dbReference type="SUPFAM" id="SSF81383">
    <property type="entry name" value="F-box domain"/>
    <property type="match status" value="1"/>
</dbReference>
<dbReference type="Gene3D" id="3.80.10.10">
    <property type="entry name" value="Ribonuclease Inhibitor"/>
    <property type="match status" value="1"/>
</dbReference>
<dbReference type="PANTHER" id="PTHR34709:SF26">
    <property type="entry name" value="F-BOX DOMAIN-CONTAINING PROTEIN"/>
    <property type="match status" value="1"/>
</dbReference>
<organism evidence="2">
    <name type="scientific">Brachypodium distachyon</name>
    <name type="common">Purple false brome</name>
    <name type="synonym">Trachynia distachya</name>
    <dbReference type="NCBI Taxonomy" id="15368"/>
    <lineage>
        <taxon>Eukaryota</taxon>
        <taxon>Viridiplantae</taxon>
        <taxon>Streptophyta</taxon>
        <taxon>Embryophyta</taxon>
        <taxon>Tracheophyta</taxon>
        <taxon>Spermatophyta</taxon>
        <taxon>Magnoliopsida</taxon>
        <taxon>Liliopsida</taxon>
        <taxon>Poales</taxon>
        <taxon>Poaceae</taxon>
        <taxon>BOP clade</taxon>
        <taxon>Pooideae</taxon>
        <taxon>Stipodae</taxon>
        <taxon>Brachypodieae</taxon>
        <taxon>Brachypodium</taxon>
    </lineage>
</organism>
<evidence type="ECO:0000259" key="1">
    <source>
        <dbReference type="PROSITE" id="PS50181"/>
    </source>
</evidence>
<dbReference type="Gene3D" id="1.20.1280.50">
    <property type="match status" value="1"/>
</dbReference>
<keyword evidence="4" id="KW-1185">Reference proteome</keyword>
<dbReference type="Pfam" id="PF24758">
    <property type="entry name" value="LRR_At5g56370"/>
    <property type="match status" value="1"/>
</dbReference>
<dbReference type="Proteomes" id="UP000008810">
    <property type="component" value="Chromosome 4"/>
</dbReference>